<dbReference type="AlphaFoldDB" id="A0A0C6FM74"/>
<evidence type="ECO:0000259" key="2">
    <source>
        <dbReference type="Pfam" id="PF01343"/>
    </source>
</evidence>
<dbReference type="KEGG" id="maqu:Maq22A_1p36470"/>
<reference evidence="4" key="2">
    <citation type="submission" date="2015-01" db="EMBL/GenBank/DDBJ databases">
        <title>Complete genome sequence of Methylobacterium aquaticum strain 22A.</title>
        <authorList>
            <person name="Tani A."/>
            <person name="Ogura Y."/>
            <person name="Hayashi T."/>
        </authorList>
    </citation>
    <scope>NUCLEOTIDE SEQUENCE [LARGE SCALE GENOMIC DNA]</scope>
    <source>
        <strain evidence="4">MA-22A</strain>
        <plasmid evidence="4">Plasmid pMaq22A_1p DNA</plasmid>
    </source>
</reference>
<dbReference type="SUPFAM" id="SSF52096">
    <property type="entry name" value="ClpP/crotonase"/>
    <property type="match status" value="1"/>
</dbReference>
<proteinExistence type="inferred from homology"/>
<dbReference type="OrthoDB" id="266140at2"/>
<dbReference type="CDD" id="cd07022">
    <property type="entry name" value="S49_Sppa_36K_type"/>
    <property type="match status" value="1"/>
</dbReference>
<dbReference type="PATRIC" id="fig|270351.10.peg.6575"/>
<dbReference type="InterPro" id="IPR002142">
    <property type="entry name" value="Peptidase_S49"/>
</dbReference>
<geneLocation type="plasmid" evidence="4">
    <name>pMaq22A_1p DNA</name>
</geneLocation>
<gene>
    <name evidence="3" type="ORF">Maq22A_1p36470</name>
</gene>
<dbReference type="InterPro" id="IPR029045">
    <property type="entry name" value="ClpP/crotonase-like_dom_sf"/>
</dbReference>
<dbReference type="GO" id="GO:0008233">
    <property type="term" value="F:peptidase activity"/>
    <property type="evidence" value="ECO:0007669"/>
    <property type="project" value="InterPro"/>
</dbReference>
<protein>
    <submittedName>
        <fullName evidence="3">Peptidase S49</fullName>
    </submittedName>
</protein>
<dbReference type="Pfam" id="PF01343">
    <property type="entry name" value="Peptidase_S49"/>
    <property type="match status" value="1"/>
</dbReference>
<accession>A0A0C6FM74</accession>
<dbReference type="PANTHER" id="PTHR42987">
    <property type="entry name" value="PEPTIDASE S49"/>
    <property type="match status" value="1"/>
</dbReference>
<dbReference type="Proteomes" id="UP000061432">
    <property type="component" value="Plasmid pMaq22A_1p"/>
</dbReference>
<evidence type="ECO:0000256" key="1">
    <source>
        <dbReference type="ARBA" id="ARBA00008683"/>
    </source>
</evidence>
<dbReference type="GO" id="GO:0006508">
    <property type="term" value="P:proteolysis"/>
    <property type="evidence" value="ECO:0007669"/>
    <property type="project" value="InterPro"/>
</dbReference>
<dbReference type="Gene3D" id="3.90.226.10">
    <property type="entry name" value="2-enoyl-CoA Hydratase, Chain A, domain 1"/>
    <property type="match status" value="1"/>
</dbReference>
<organism evidence="3 4">
    <name type="scientific">Methylobacterium aquaticum</name>
    <dbReference type="NCBI Taxonomy" id="270351"/>
    <lineage>
        <taxon>Bacteria</taxon>
        <taxon>Pseudomonadati</taxon>
        <taxon>Pseudomonadota</taxon>
        <taxon>Alphaproteobacteria</taxon>
        <taxon>Hyphomicrobiales</taxon>
        <taxon>Methylobacteriaceae</taxon>
        <taxon>Methylobacterium</taxon>
    </lineage>
</organism>
<dbReference type="PANTHER" id="PTHR42987:SF4">
    <property type="entry name" value="PROTEASE SOHB-RELATED"/>
    <property type="match status" value="1"/>
</dbReference>
<name>A0A0C6FM74_9HYPH</name>
<reference evidence="3 4" key="1">
    <citation type="journal article" date="2015" name="Genome Announc.">
        <title>Complete Genome Sequence of Methylobacterium aquaticum Strain 22A, Isolated from Racomitrium japonicum Moss.</title>
        <authorList>
            <person name="Tani A."/>
            <person name="Ogura Y."/>
            <person name="Hayashi T."/>
            <person name="Kimbara K."/>
        </authorList>
    </citation>
    <scope>NUCLEOTIDE SEQUENCE [LARGE SCALE GENOMIC DNA]</scope>
    <source>
        <strain evidence="3 4">MA-22A</strain>
        <plasmid evidence="4">Plasmid pMaq22A_1p DNA</plasmid>
    </source>
</reference>
<feature type="domain" description="Peptidase S49" evidence="2">
    <location>
        <begin position="146"/>
        <end position="287"/>
    </location>
</feature>
<sequence length="300" mass="31225">MTSALHALTAEPWAIRPDYLHFMASLASLDRAGRADRRAAEGEDWFRLDLQAAAGPTAQRLDGARYAMLTREGVAVIPIVGPIFPRANMMTEMSGTGASTAMLARDLALARDSADVGAIMLLVDSPGGSPTGINALADQLYALRGVKRVVAHVSGSAASAAYWIASSAGELVTDKTGMLGSIGVVAALSKQVEPDATGSLSIEIVSSNAPNKRPDPQSEDGAGQVRALLDGIEAQFIADVARGRKTTPARVRSDFGAGGMKVGADAVAAGMADRVRTQDATLKDLSRTAANERAVRATRR</sequence>
<comment type="similarity">
    <text evidence="1">Belongs to the peptidase S49 family.</text>
</comment>
<dbReference type="InterPro" id="IPR033855">
    <property type="entry name" value="Protein_C"/>
</dbReference>
<evidence type="ECO:0000313" key="3">
    <source>
        <dbReference type="EMBL" id="BAQ49498.1"/>
    </source>
</evidence>
<dbReference type="RefSeq" id="WP_060850541.1">
    <property type="nucleotide sequence ID" value="NZ_AP014705.1"/>
</dbReference>
<evidence type="ECO:0000313" key="4">
    <source>
        <dbReference type="Proteomes" id="UP000061432"/>
    </source>
</evidence>
<dbReference type="EMBL" id="AP014705">
    <property type="protein sequence ID" value="BAQ49498.1"/>
    <property type="molecule type" value="Genomic_DNA"/>
</dbReference>
<keyword evidence="3" id="KW-0614">Plasmid</keyword>